<sequence>MPTDTRTTETGTTGPEATHTGLRVRPSLEEFRAFGADHRLVPVHAEVLADAETPLSLYRKLTDGGPGSFLFESAVSGAWARYSFIGSAPVATLISESESFRWEGTPPVGIPTEGSVLDAVTATLELLAVDASESVLPPMVSSFVGYFGWDIVREFEKLGPAQTNEHHLPTVQLMIPGDIAVYDHYSGTLTLVANVFNVNGADTGIDEAYHAGVDRIEAMLARISRPSAAEISSTHFVKPEVSTRTEPQVYLDSVEQAKREIVDGEIFQVVLGQRFDTDCEGDPLTVYRMLRHSNPSPFMYLLNLHDDQGQPASIIGSSPEALVTVRSGDVVTHPIAGSRPRGATPDEDSTLARDLISDEKERAEHLMLVDLARNDLAKVCRAGTVDVSEFMDIVRYSHIMHISSTVRGELAPGHGAVDVLRAAFPAGTLSGAPKPRALQIIDELETIGRGIYGGVVGYMSFTGDLDLAIAIRTGVLRNSVMSVYAGGGLVADSVPETEYQESQNKAAAVLGAAAAASAVERLGASTGECS</sequence>
<comment type="function">
    <text evidence="13 15">Part of a heterotetrameric complex that catalyzes the two-step biosynthesis of anthranilate, an intermediate in the biosynthesis of L-tryptophan. In the first step, the glutamine-binding beta subunit (TrpG) of anthranilate synthase (AS) provides the glutamine amidotransferase activity which generates ammonia as a substrate that, along with chorismate, is used in the second step, catalyzed by the large alpha subunit of AS (TrpE) to produce anthranilate. In the absence of TrpG, TrpE can synthesize anthranilate directly from chorismate and high concentrations of ammonia.</text>
</comment>
<gene>
    <name evidence="15" type="primary">trpE</name>
    <name evidence="19" type="ORF">SAMN04489751_3835</name>
</gene>
<dbReference type="NCBIfam" id="TIGR00564">
    <property type="entry name" value="trpE_most"/>
    <property type="match status" value="1"/>
</dbReference>
<feature type="domain" description="Anthranilate synthase component I N-terminal" evidence="18">
    <location>
        <begin position="50"/>
        <end position="191"/>
    </location>
</feature>
<dbReference type="GO" id="GO:0000162">
    <property type="term" value="P:L-tryptophan biosynthetic process"/>
    <property type="evidence" value="ECO:0007669"/>
    <property type="project" value="UniProtKB-UniPathway"/>
</dbReference>
<keyword evidence="7 15" id="KW-0028">Amino-acid biosynthesis</keyword>
<organism evidence="19 20">
    <name type="scientific">Brevibacterium sandarakinum</name>
    <dbReference type="NCBI Taxonomy" id="629680"/>
    <lineage>
        <taxon>Bacteria</taxon>
        <taxon>Bacillati</taxon>
        <taxon>Actinomycetota</taxon>
        <taxon>Actinomycetes</taxon>
        <taxon>Micrococcales</taxon>
        <taxon>Brevibacteriaceae</taxon>
        <taxon>Brevibacterium</taxon>
    </lineage>
</organism>
<accession>A0A1H1XT11</accession>
<evidence type="ECO:0000256" key="7">
    <source>
        <dbReference type="ARBA" id="ARBA00022605"/>
    </source>
</evidence>
<evidence type="ECO:0000313" key="20">
    <source>
        <dbReference type="Proteomes" id="UP000199700"/>
    </source>
</evidence>
<proteinExistence type="inferred from homology"/>
<dbReference type="InterPro" id="IPR019999">
    <property type="entry name" value="Anth_synth_I-like"/>
</dbReference>
<comment type="similarity">
    <text evidence="3 15">Belongs to the anthranilate synthase component I family.</text>
</comment>
<evidence type="ECO:0000256" key="8">
    <source>
        <dbReference type="ARBA" id="ARBA00022723"/>
    </source>
</evidence>
<dbReference type="GO" id="GO:0046872">
    <property type="term" value="F:metal ion binding"/>
    <property type="evidence" value="ECO:0007669"/>
    <property type="project" value="UniProtKB-KW"/>
</dbReference>
<dbReference type="EC" id="4.1.3.27" evidence="5 15"/>
<dbReference type="InterPro" id="IPR015890">
    <property type="entry name" value="Chorismate_C"/>
</dbReference>
<dbReference type="PANTHER" id="PTHR11236">
    <property type="entry name" value="AMINOBENZOATE/ANTHRANILATE SYNTHASE"/>
    <property type="match status" value="1"/>
</dbReference>
<dbReference type="STRING" id="629680.SAMN04489751_3835"/>
<evidence type="ECO:0000256" key="2">
    <source>
        <dbReference type="ARBA" id="ARBA00004873"/>
    </source>
</evidence>
<evidence type="ECO:0000256" key="10">
    <source>
        <dbReference type="ARBA" id="ARBA00022842"/>
    </source>
</evidence>
<evidence type="ECO:0000259" key="18">
    <source>
        <dbReference type="Pfam" id="PF04715"/>
    </source>
</evidence>
<dbReference type="InterPro" id="IPR005256">
    <property type="entry name" value="Anth_synth_I_PabB"/>
</dbReference>
<evidence type="ECO:0000256" key="15">
    <source>
        <dbReference type="RuleBase" id="RU364045"/>
    </source>
</evidence>
<dbReference type="InterPro" id="IPR006805">
    <property type="entry name" value="Anth_synth_I_N"/>
</dbReference>
<dbReference type="Proteomes" id="UP000199700">
    <property type="component" value="Chromosome"/>
</dbReference>
<evidence type="ECO:0000256" key="4">
    <source>
        <dbReference type="ARBA" id="ARBA00011575"/>
    </source>
</evidence>
<evidence type="ECO:0000256" key="12">
    <source>
        <dbReference type="ARBA" id="ARBA00023239"/>
    </source>
</evidence>
<evidence type="ECO:0000256" key="11">
    <source>
        <dbReference type="ARBA" id="ARBA00023141"/>
    </source>
</evidence>
<dbReference type="PRINTS" id="PR00095">
    <property type="entry name" value="ANTSNTHASEI"/>
</dbReference>
<evidence type="ECO:0000256" key="14">
    <source>
        <dbReference type="ARBA" id="ARBA00047683"/>
    </source>
</evidence>
<dbReference type="SUPFAM" id="SSF56322">
    <property type="entry name" value="ADC synthase"/>
    <property type="match status" value="1"/>
</dbReference>
<evidence type="ECO:0000256" key="1">
    <source>
        <dbReference type="ARBA" id="ARBA00001946"/>
    </source>
</evidence>
<evidence type="ECO:0000256" key="16">
    <source>
        <dbReference type="SAM" id="MobiDB-lite"/>
    </source>
</evidence>
<dbReference type="PANTHER" id="PTHR11236:SF46">
    <property type="entry name" value="ANTHRANILATE SYNTHASE COMPONENT 1"/>
    <property type="match status" value="1"/>
</dbReference>
<comment type="subunit">
    <text evidence="4 15">Heterotetramer consisting of two non-identical subunits: a beta subunit (TrpG) and a large alpha subunit (TrpE).</text>
</comment>
<dbReference type="OrthoDB" id="3518032at2"/>
<dbReference type="Pfam" id="PF04715">
    <property type="entry name" value="Anth_synt_I_N"/>
    <property type="match status" value="1"/>
</dbReference>
<comment type="cofactor">
    <cofactor evidence="1 15">
        <name>Mg(2+)</name>
        <dbReference type="ChEBI" id="CHEBI:18420"/>
    </cofactor>
</comment>
<comment type="catalytic activity">
    <reaction evidence="14 15">
        <text>chorismate + L-glutamine = anthranilate + pyruvate + L-glutamate + H(+)</text>
        <dbReference type="Rhea" id="RHEA:21732"/>
        <dbReference type="ChEBI" id="CHEBI:15361"/>
        <dbReference type="ChEBI" id="CHEBI:15378"/>
        <dbReference type="ChEBI" id="CHEBI:16567"/>
        <dbReference type="ChEBI" id="CHEBI:29748"/>
        <dbReference type="ChEBI" id="CHEBI:29985"/>
        <dbReference type="ChEBI" id="CHEBI:58359"/>
        <dbReference type="EC" id="4.1.3.27"/>
    </reaction>
</comment>
<dbReference type="UniPathway" id="UPA00035">
    <property type="reaction ID" value="UER00040"/>
</dbReference>
<evidence type="ECO:0000256" key="5">
    <source>
        <dbReference type="ARBA" id="ARBA00012266"/>
    </source>
</evidence>
<keyword evidence="20" id="KW-1185">Reference proteome</keyword>
<evidence type="ECO:0000256" key="9">
    <source>
        <dbReference type="ARBA" id="ARBA00022822"/>
    </source>
</evidence>
<keyword evidence="12 15" id="KW-0456">Lyase</keyword>
<evidence type="ECO:0000259" key="17">
    <source>
        <dbReference type="Pfam" id="PF00425"/>
    </source>
</evidence>
<evidence type="ECO:0000313" key="19">
    <source>
        <dbReference type="EMBL" id="SDT12350.1"/>
    </source>
</evidence>
<comment type="pathway">
    <text evidence="2 15">Amino-acid biosynthesis; L-tryptophan biosynthesis; L-tryptophan from chorismate: step 1/5.</text>
</comment>
<feature type="region of interest" description="Disordered" evidence="16">
    <location>
        <begin position="1"/>
        <end position="23"/>
    </location>
</feature>
<dbReference type="GO" id="GO:0004049">
    <property type="term" value="F:anthranilate synthase activity"/>
    <property type="evidence" value="ECO:0007669"/>
    <property type="project" value="UniProtKB-EC"/>
</dbReference>
<evidence type="ECO:0000256" key="6">
    <source>
        <dbReference type="ARBA" id="ARBA00020653"/>
    </source>
</evidence>
<keyword evidence="9 15" id="KW-0822">Tryptophan biosynthesis</keyword>
<dbReference type="AlphaFoldDB" id="A0A1H1XT11"/>
<dbReference type="Pfam" id="PF00425">
    <property type="entry name" value="Chorismate_bind"/>
    <property type="match status" value="1"/>
</dbReference>
<keyword evidence="10 15" id="KW-0460">Magnesium</keyword>
<dbReference type="InterPro" id="IPR005801">
    <property type="entry name" value="ADC_synthase"/>
</dbReference>
<dbReference type="Gene3D" id="3.60.120.10">
    <property type="entry name" value="Anthranilate synthase"/>
    <property type="match status" value="1"/>
</dbReference>
<keyword evidence="8 15" id="KW-0479">Metal-binding</keyword>
<dbReference type="EMBL" id="LT629739">
    <property type="protein sequence ID" value="SDT12350.1"/>
    <property type="molecule type" value="Genomic_DNA"/>
</dbReference>
<protein>
    <recommendedName>
        <fullName evidence="6 15">Anthranilate synthase component 1</fullName>
        <ecNumber evidence="5 15">4.1.3.27</ecNumber>
    </recommendedName>
</protein>
<keyword evidence="11 15" id="KW-0057">Aromatic amino acid biosynthesis</keyword>
<feature type="domain" description="Chorismate-utilising enzyme C-terminal" evidence="17">
    <location>
        <begin position="248"/>
        <end position="505"/>
    </location>
</feature>
<dbReference type="RefSeq" id="WP_092108134.1">
    <property type="nucleotide sequence ID" value="NZ_LT629739.1"/>
</dbReference>
<evidence type="ECO:0000256" key="13">
    <source>
        <dbReference type="ARBA" id="ARBA00025634"/>
    </source>
</evidence>
<feature type="compositionally biased region" description="Low complexity" evidence="16">
    <location>
        <begin position="1"/>
        <end position="21"/>
    </location>
</feature>
<evidence type="ECO:0000256" key="3">
    <source>
        <dbReference type="ARBA" id="ARBA00009562"/>
    </source>
</evidence>
<reference evidence="19" key="1">
    <citation type="submission" date="2016-10" db="EMBL/GenBank/DDBJ databases">
        <authorList>
            <person name="Varghese N."/>
            <person name="Submissions S."/>
        </authorList>
    </citation>
    <scope>NUCLEOTIDE SEQUENCE [LARGE SCALE GENOMIC DNA]</scope>
    <source>
        <strain evidence="19">DSM 22082</strain>
    </source>
</reference>
<name>A0A1H1XT11_BRESA</name>